<comment type="caution">
    <text evidence="12">The sequence shown here is derived from an EMBL/GenBank/DDBJ whole genome shotgun (WGS) entry which is preliminary data.</text>
</comment>
<accession>A0A5A9ZBT1</accession>
<dbReference type="Pfam" id="PF07690">
    <property type="entry name" value="MFS_1"/>
    <property type="match status" value="1"/>
</dbReference>
<dbReference type="GO" id="GO:0042910">
    <property type="term" value="F:xenobiotic transmembrane transporter activity"/>
    <property type="evidence" value="ECO:0007669"/>
    <property type="project" value="InterPro"/>
</dbReference>
<comment type="subcellular location">
    <subcellularLocation>
        <location evidence="10">Cell inner membrane</location>
        <topology evidence="10">Multi-pass membrane protein</topology>
    </subcellularLocation>
    <subcellularLocation>
        <location evidence="2">Cell membrane</location>
        <topology evidence="2">Multi-pass membrane protein</topology>
    </subcellularLocation>
</comment>
<keyword evidence="9 10" id="KW-0472">Membrane</keyword>
<evidence type="ECO:0000256" key="3">
    <source>
        <dbReference type="ARBA" id="ARBA00006236"/>
    </source>
</evidence>
<dbReference type="RefSeq" id="WP_111366707.1">
    <property type="nucleotide sequence ID" value="NZ_VINQ01000008.1"/>
</dbReference>
<feature type="transmembrane region" description="Helical" evidence="10">
    <location>
        <begin position="169"/>
        <end position="189"/>
    </location>
</feature>
<dbReference type="InterPro" id="IPR001958">
    <property type="entry name" value="Tet-R_TetA/multi-R_MdtG-like"/>
</dbReference>
<feature type="transmembrane region" description="Helical" evidence="10">
    <location>
        <begin position="49"/>
        <end position="70"/>
    </location>
</feature>
<evidence type="ECO:0000256" key="10">
    <source>
        <dbReference type="RuleBase" id="RU365088"/>
    </source>
</evidence>
<dbReference type="InterPro" id="IPR011701">
    <property type="entry name" value="MFS"/>
</dbReference>
<comment type="caution">
    <text evidence="10">Lacks conserved residue(s) required for the propagation of feature annotation.</text>
</comment>
<evidence type="ECO:0000256" key="7">
    <source>
        <dbReference type="ARBA" id="ARBA00022692"/>
    </source>
</evidence>
<keyword evidence="13" id="KW-1185">Reference proteome</keyword>
<dbReference type="InterPro" id="IPR036259">
    <property type="entry name" value="MFS_trans_sf"/>
</dbReference>
<feature type="transmembrane region" description="Helical" evidence="10">
    <location>
        <begin position="139"/>
        <end position="157"/>
    </location>
</feature>
<gene>
    <name evidence="12" type="ORF">FLO80_11935</name>
</gene>
<feature type="transmembrane region" description="Helical" evidence="10">
    <location>
        <begin position="309"/>
        <end position="333"/>
    </location>
</feature>
<protein>
    <recommendedName>
        <fullName evidence="10">Bcr/CflA family efflux transporter</fullName>
    </recommendedName>
</protein>
<feature type="transmembrane region" description="Helical" evidence="10">
    <location>
        <begin position="82"/>
        <end position="101"/>
    </location>
</feature>
<comment type="function">
    <text evidence="1">Resistance to tetracycline by an active tetracycline efflux. This is an energy-dependent process that decreases the accumulation of the antibiotic in whole cells. This protein functions as a metal-tetracycline/H(+) antiporter.</text>
</comment>
<feature type="transmembrane region" description="Helical" evidence="10">
    <location>
        <begin position="17"/>
        <end position="37"/>
    </location>
</feature>
<evidence type="ECO:0000313" key="13">
    <source>
        <dbReference type="Proteomes" id="UP000325291"/>
    </source>
</evidence>
<evidence type="ECO:0000256" key="6">
    <source>
        <dbReference type="ARBA" id="ARBA00022475"/>
    </source>
</evidence>
<evidence type="ECO:0000256" key="5">
    <source>
        <dbReference type="ARBA" id="ARBA00022448"/>
    </source>
</evidence>
<sequence length="404" mass="41826">MAAPAAPDVPARTPPRLLTLILLTGISVLALNMFLPSMPKIAAEFEADYALVSLALGGYLAMSALLQMILGPLSDRIGRRPVMIGGIAVFALASIGCALAENVWVFLGFRMLQCGVGVGMVLSRAVIRDMCPPEEAARLLGVVGTAMALAPLMGPVIGGVLDELFGWRASFWLFMAFGVMLTWLVWSDMGETNLTPSASFADQFRAYPELFRAALFWAYCVVLVFSVGGFYAFMGGAPQVAEAQYGLSPTELGIGMGSTSAGFMLGNIVAARMTRRWGIVRLMILGRWVVVIGPLLAMAAVAGGALHPAVFFAGSVCVGIGNGLTLPGANAGVMSVAPHLAGSASGLSGALTLAGGAVISTLVGALVANAFGVYVLMGALSVSGMIGLVGAYAVGRLERMRPQM</sequence>
<dbReference type="PRINTS" id="PR01035">
    <property type="entry name" value="TCRTETA"/>
</dbReference>
<evidence type="ECO:0000256" key="8">
    <source>
        <dbReference type="ARBA" id="ARBA00022989"/>
    </source>
</evidence>
<evidence type="ECO:0000313" key="12">
    <source>
        <dbReference type="EMBL" id="KAA0914708.1"/>
    </source>
</evidence>
<dbReference type="Proteomes" id="UP000325291">
    <property type="component" value="Unassembled WGS sequence"/>
</dbReference>
<dbReference type="PANTHER" id="PTHR23501">
    <property type="entry name" value="MAJOR FACILITATOR SUPERFAMILY"/>
    <property type="match status" value="1"/>
</dbReference>
<proteinExistence type="inferred from homology"/>
<keyword evidence="5 10" id="KW-0813">Transport</keyword>
<feature type="domain" description="Major facilitator superfamily (MFS) profile" evidence="11">
    <location>
        <begin position="16"/>
        <end position="396"/>
    </location>
</feature>
<keyword evidence="10" id="KW-0997">Cell inner membrane</keyword>
<reference evidence="12 13" key="1">
    <citation type="submission" date="2019-07" db="EMBL/GenBank/DDBJ databases">
        <title>Aquicoccus porphyridii gen. nov., sp. nov., isolated from a small marine red alga, Porphyridium marinum.</title>
        <authorList>
            <person name="Liu L."/>
        </authorList>
    </citation>
    <scope>NUCLEOTIDE SEQUENCE [LARGE SCALE GENOMIC DNA]</scope>
    <source>
        <strain evidence="12 13">L1 8-17</strain>
    </source>
</reference>
<evidence type="ECO:0000256" key="1">
    <source>
        <dbReference type="ARBA" id="ARBA00003279"/>
    </source>
</evidence>
<dbReference type="InterPro" id="IPR005829">
    <property type="entry name" value="Sugar_transporter_CS"/>
</dbReference>
<dbReference type="GO" id="GO:1990961">
    <property type="term" value="P:xenobiotic detoxification by transmembrane export across the plasma membrane"/>
    <property type="evidence" value="ECO:0007669"/>
    <property type="project" value="InterPro"/>
</dbReference>
<feature type="transmembrane region" description="Helical" evidence="10">
    <location>
        <begin position="373"/>
        <end position="394"/>
    </location>
</feature>
<dbReference type="PROSITE" id="PS50850">
    <property type="entry name" value="MFS"/>
    <property type="match status" value="1"/>
</dbReference>
<evidence type="ECO:0000256" key="2">
    <source>
        <dbReference type="ARBA" id="ARBA00004651"/>
    </source>
</evidence>
<dbReference type="NCBIfam" id="TIGR00710">
    <property type="entry name" value="efflux_Bcr_CflA"/>
    <property type="match status" value="1"/>
</dbReference>
<dbReference type="SUPFAM" id="SSF103473">
    <property type="entry name" value="MFS general substrate transporter"/>
    <property type="match status" value="1"/>
</dbReference>
<feature type="transmembrane region" description="Helical" evidence="10">
    <location>
        <begin position="345"/>
        <end position="367"/>
    </location>
</feature>
<evidence type="ECO:0000256" key="4">
    <source>
        <dbReference type="ARBA" id="ARBA00007520"/>
    </source>
</evidence>
<organism evidence="12 13">
    <name type="scientific">Aquicoccus porphyridii</name>
    <dbReference type="NCBI Taxonomy" id="1852029"/>
    <lineage>
        <taxon>Bacteria</taxon>
        <taxon>Pseudomonadati</taxon>
        <taxon>Pseudomonadota</taxon>
        <taxon>Alphaproteobacteria</taxon>
        <taxon>Rhodobacterales</taxon>
        <taxon>Paracoccaceae</taxon>
        <taxon>Aquicoccus</taxon>
    </lineage>
</organism>
<dbReference type="AlphaFoldDB" id="A0A5A9ZBT1"/>
<dbReference type="InterPro" id="IPR004812">
    <property type="entry name" value="Efflux_drug-R_Bcr/CmlA"/>
</dbReference>
<dbReference type="InterPro" id="IPR020846">
    <property type="entry name" value="MFS_dom"/>
</dbReference>
<comment type="similarity">
    <text evidence="4">Belongs to the major facilitator superfamily. TCR/Tet family.</text>
</comment>
<evidence type="ECO:0000256" key="9">
    <source>
        <dbReference type="ARBA" id="ARBA00023136"/>
    </source>
</evidence>
<feature type="transmembrane region" description="Helical" evidence="10">
    <location>
        <begin position="252"/>
        <end position="270"/>
    </location>
</feature>
<evidence type="ECO:0000259" key="11">
    <source>
        <dbReference type="PROSITE" id="PS50850"/>
    </source>
</evidence>
<feature type="transmembrane region" description="Helical" evidence="10">
    <location>
        <begin position="282"/>
        <end position="303"/>
    </location>
</feature>
<keyword evidence="6" id="KW-1003">Cell membrane</keyword>
<dbReference type="EMBL" id="VINQ01000008">
    <property type="protein sequence ID" value="KAA0914708.1"/>
    <property type="molecule type" value="Genomic_DNA"/>
</dbReference>
<comment type="similarity">
    <text evidence="3 10">Belongs to the major facilitator superfamily. Bcr/CmlA family.</text>
</comment>
<dbReference type="PROSITE" id="PS00216">
    <property type="entry name" value="SUGAR_TRANSPORT_1"/>
    <property type="match status" value="1"/>
</dbReference>
<name>A0A5A9ZBT1_9RHOB</name>
<dbReference type="Gene3D" id="1.20.1720.10">
    <property type="entry name" value="Multidrug resistance protein D"/>
    <property type="match status" value="1"/>
</dbReference>
<dbReference type="CDD" id="cd17320">
    <property type="entry name" value="MFS_MdfA_MDR_like"/>
    <property type="match status" value="1"/>
</dbReference>
<feature type="transmembrane region" description="Helical" evidence="10">
    <location>
        <begin position="210"/>
        <end position="232"/>
    </location>
</feature>
<dbReference type="PANTHER" id="PTHR23501:SF169">
    <property type="entry name" value="SLR0616 PROTEIN"/>
    <property type="match status" value="1"/>
</dbReference>
<keyword evidence="8 10" id="KW-1133">Transmembrane helix</keyword>
<keyword evidence="7 10" id="KW-0812">Transmembrane</keyword>
<dbReference type="GO" id="GO:0005886">
    <property type="term" value="C:plasma membrane"/>
    <property type="evidence" value="ECO:0007669"/>
    <property type="project" value="UniProtKB-SubCell"/>
</dbReference>